<dbReference type="AlphaFoldDB" id="A0A4Y2M396"/>
<sequence length="100" mass="11231">MVQVSLKVIEKRAGEQILICFEGLSPKQKIFPKRTTVNSSPLNADVCSTPWRGTPTRIQLYSAFNLFKLVLLLSGTYTDEKLHYVFESPLLPTVAVSMTK</sequence>
<keyword evidence="2" id="KW-1185">Reference proteome</keyword>
<comment type="caution">
    <text evidence="1">The sequence shown here is derived from an EMBL/GenBank/DDBJ whole genome shotgun (WGS) entry which is preliminary data.</text>
</comment>
<gene>
    <name evidence="1" type="ORF">AVEN_209145_1</name>
</gene>
<evidence type="ECO:0000313" key="2">
    <source>
        <dbReference type="Proteomes" id="UP000499080"/>
    </source>
</evidence>
<dbReference type="Proteomes" id="UP000499080">
    <property type="component" value="Unassembled WGS sequence"/>
</dbReference>
<dbReference type="EMBL" id="BGPR01006580">
    <property type="protein sequence ID" value="GBN20196.1"/>
    <property type="molecule type" value="Genomic_DNA"/>
</dbReference>
<name>A0A4Y2M396_ARAVE</name>
<evidence type="ECO:0000313" key="1">
    <source>
        <dbReference type="EMBL" id="GBN20196.1"/>
    </source>
</evidence>
<organism evidence="1 2">
    <name type="scientific">Araneus ventricosus</name>
    <name type="common">Orbweaver spider</name>
    <name type="synonym">Epeira ventricosa</name>
    <dbReference type="NCBI Taxonomy" id="182803"/>
    <lineage>
        <taxon>Eukaryota</taxon>
        <taxon>Metazoa</taxon>
        <taxon>Ecdysozoa</taxon>
        <taxon>Arthropoda</taxon>
        <taxon>Chelicerata</taxon>
        <taxon>Arachnida</taxon>
        <taxon>Araneae</taxon>
        <taxon>Araneomorphae</taxon>
        <taxon>Entelegynae</taxon>
        <taxon>Araneoidea</taxon>
        <taxon>Araneidae</taxon>
        <taxon>Araneus</taxon>
    </lineage>
</organism>
<reference evidence="1 2" key="1">
    <citation type="journal article" date="2019" name="Sci. Rep.">
        <title>Orb-weaving spider Araneus ventricosus genome elucidates the spidroin gene catalogue.</title>
        <authorList>
            <person name="Kono N."/>
            <person name="Nakamura H."/>
            <person name="Ohtoshi R."/>
            <person name="Moran D.A.P."/>
            <person name="Shinohara A."/>
            <person name="Yoshida Y."/>
            <person name="Fujiwara M."/>
            <person name="Mori M."/>
            <person name="Tomita M."/>
            <person name="Arakawa K."/>
        </authorList>
    </citation>
    <scope>NUCLEOTIDE SEQUENCE [LARGE SCALE GENOMIC DNA]</scope>
</reference>
<proteinExistence type="predicted"/>
<accession>A0A4Y2M396</accession>
<protein>
    <submittedName>
        <fullName evidence="1">Uncharacterized protein</fullName>
    </submittedName>
</protein>